<evidence type="ECO:0000256" key="1">
    <source>
        <dbReference type="SAM" id="Phobius"/>
    </source>
</evidence>
<reference evidence="2 3" key="1">
    <citation type="journal article" date="2013" name="Genome Announc.">
        <title>Draft Genome Sequence of Lactobacillus fermentum Strain 3872.</title>
        <authorList>
            <person name="Karlyshev A.V."/>
            <person name="Raju K."/>
            <person name="Abramov V.M."/>
        </authorList>
    </citation>
    <scope>NUCLEOTIDE SEQUENCE [LARGE SCALE GENOMIC DNA]</scope>
    <source>
        <strain evidence="2 3">3872</strain>
    </source>
</reference>
<reference evidence="2 3" key="2">
    <citation type="journal article" name="FEMS Microbiol. Lett.">
        <title>Lactobacillus fermentum 3872 genome sequencing reveals plasmid and chromosomal genes potentially involved in a probiotic activity.</title>
        <authorList>
            <person name="Lehri B."/>
            <person name="Seddon A.M."/>
            <person name="Karlyshev A.V."/>
        </authorList>
    </citation>
    <scope>NUCLEOTIDE SEQUENCE [LARGE SCALE GENOMIC DNA]</scope>
    <source>
        <strain evidence="2 3">3872</strain>
    </source>
</reference>
<feature type="transmembrane region" description="Helical" evidence="1">
    <location>
        <begin position="28"/>
        <end position="49"/>
    </location>
</feature>
<organism evidence="2 3">
    <name type="scientific">Limosilactobacillus fermentum 3872</name>
    <dbReference type="NCBI Taxonomy" id="1381124"/>
    <lineage>
        <taxon>Bacteria</taxon>
        <taxon>Bacillati</taxon>
        <taxon>Bacillota</taxon>
        <taxon>Bacilli</taxon>
        <taxon>Lactobacillales</taxon>
        <taxon>Lactobacillaceae</taxon>
        <taxon>Limosilactobacillus</taxon>
    </lineage>
</organism>
<dbReference type="AlphaFoldDB" id="A0A806SZX2"/>
<gene>
    <name evidence="2" type="ORF">N573_000560</name>
</gene>
<keyword evidence="1" id="KW-1133">Transmembrane helix</keyword>
<feature type="transmembrane region" description="Helical" evidence="1">
    <location>
        <begin position="148"/>
        <end position="167"/>
    </location>
</feature>
<feature type="transmembrane region" description="Helical" evidence="1">
    <location>
        <begin position="6"/>
        <end position="21"/>
    </location>
</feature>
<evidence type="ECO:0000313" key="3">
    <source>
        <dbReference type="Proteomes" id="UP000016629"/>
    </source>
</evidence>
<keyword evidence="1" id="KW-0812">Transmembrane</keyword>
<protein>
    <recommendedName>
        <fullName evidence="4">Oligosaccharide repeat unit polymerase</fullName>
    </recommendedName>
</protein>
<proteinExistence type="predicted"/>
<feature type="transmembrane region" description="Helical" evidence="1">
    <location>
        <begin position="179"/>
        <end position="194"/>
    </location>
</feature>
<evidence type="ECO:0000313" key="2">
    <source>
        <dbReference type="EMBL" id="AKM50346.1"/>
    </source>
</evidence>
<sequence length="229" mass="26206">MVDLGIGIFIAIVILEVVLKVKVYSPSFLFVLSFLILFILEKVQLYGLFVAKSSAYVVVIIGVLSFCAGCIAVVPFFDHIKLRDTQANLDKNYALQIDEIRRALLVLILFSLLIEFVYAIPSILYLRSGGSLYDMRYVHQDIIQRSEIVSFLHVYVALPILYIVLPISTFDFFVSGNKKIFLLTLITTLLYFIGNGARMPLIYLILSYISIFLLFFNLLKENKNLKKYF</sequence>
<dbReference type="Proteomes" id="UP000016629">
    <property type="component" value="Chromosome"/>
</dbReference>
<accession>A0A806SZX2</accession>
<name>A0A806SZX2_LIMFE</name>
<feature type="transmembrane region" description="Helical" evidence="1">
    <location>
        <begin position="103"/>
        <end position="128"/>
    </location>
</feature>
<dbReference type="EMBL" id="CP011536">
    <property type="protein sequence ID" value="AKM50346.1"/>
    <property type="molecule type" value="Genomic_DNA"/>
</dbReference>
<dbReference type="NCBIfam" id="TIGR04370">
    <property type="entry name" value="glyco_rpt_poly"/>
    <property type="match status" value="1"/>
</dbReference>
<keyword evidence="1" id="KW-0472">Membrane</keyword>
<evidence type="ECO:0008006" key="4">
    <source>
        <dbReference type="Google" id="ProtNLM"/>
    </source>
</evidence>
<feature type="transmembrane region" description="Helical" evidence="1">
    <location>
        <begin position="55"/>
        <end position="77"/>
    </location>
</feature>
<feature type="transmembrane region" description="Helical" evidence="1">
    <location>
        <begin position="200"/>
        <end position="219"/>
    </location>
</feature>
<dbReference type="RefSeq" id="WP_021349680.1">
    <property type="nucleotide sequence ID" value="NZ_CP011536.1"/>
</dbReference>